<dbReference type="EMBL" id="CM029052">
    <property type="protein sequence ID" value="KAG2557934.1"/>
    <property type="molecule type" value="Genomic_DNA"/>
</dbReference>
<evidence type="ECO:0000256" key="2">
    <source>
        <dbReference type="ARBA" id="ARBA00022679"/>
    </source>
</evidence>
<proteinExistence type="predicted"/>
<dbReference type="GO" id="GO:0004190">
    <property type="term" value="F:aspartic-type endopeptidase activity"/>
    <property type="evidence" value="ECO:0007669"/>
    <property type="project" value="UniProtKB-KW"/>
</dbReference>
<organism evidence="10 11">
    <name type="scientific">Panicum virgatum</name>
    <name type="common">Blackwell switchgrass</name>
    <dbReference type="NCBI Taxonomy" id="38727"/>
    <lineage>
        <taxon>Eukaryota</taxon>
        <taxon>Viridiplantae</taxon>
        <taxon>Streptophyta</taxon>
        <taxon>Embryophyta</taxon>
        <taxon>Tracheophyta</taxon>
        <taxon>Spermatophyta</taxon>
        <taxon>Magnoliopsida</taxon>
        <taxon>Liliopsida</taxon>
        <taxon>Poales</taxon>
        <taxon>Poaceae</taxon>
        <taxon>PACMAD clade</taxon>
        <taxon>Panicoideae</taxon>
        <taxon>Panicodae</taxon>
        <taxon>Paniceae</taxon>
        <taxon>Panicinae</taxon>
        <taxon>Panicum</taxon>
        <taxon>Panicum sect. Hiantes</taxon>
    </lineage>
</organism>
<comment type="caution">
    <text evidence="10">The sequence shown here is derived from an EMBL/GenBank/DDBJ whole genome shotgun (WGS) entry which is preliminary data.</text>
</comment>
<keyword evidence="6" id="KW-0255">Endonuclease</keyword>
<accession>A0A8T0PHS0</accession>
<dbReference type="InterPro" id="IPR043502">
    <property type="entry name" value="DNA/RNA_pol_sf"/>
</dbReference>
<dbReference type="InterPro" id="IPR051320">
    <property type="entry name" value="Viral_Replic_Matur_Polypro"/>
</dbReference>
<keyword evidence="8" id="KW-0695">RNA-directed DNA polymerase</keyword>
<dbReference type="PANTHER" id="PTHR33064">
    <property type="entry name" value="POL PROTEIN"/>
    <property type="match status" value="1"/>
</dbReference>
<evidence type="ECO:0000256" key="1">
    <source>
        <dbReference type="ARBA" id="ARBA00022670"/>
    </source>
</evidence>
<protein>
    <recommendedName>
        <fullName evidence="9">Reverse transcriptase domain-containing protein</fullName>
    </recommendedName>
</protein>
<evidence type="ECO:0000256" key="5">
    <source>
        <dbReference type="ARBA" id="ARBA00022750"/>
    </source>
</evidence>
<dbReference type="SUPFAM" id="SSF56672">
    <property type="entry name" value="DNA/RNA polymerases"/>
    <property type="match status" value="1"/>
</dbReference>
<evidence type="ECO:0000256" key="7">
    <source>
        <dbReference type="ARBA" id="ARBA00022801"/>
    </source>
</evidence>
<dbReference type="Gene3D" id="3.30.420.10">
    <property type="entry name" value="Ribonuclease H-like superfamily/Ribonuclease H"/>
    <property type="match status" value="1"/>
</dbReference>
<keyword evidence="7" id="KW-0378">Hydrolase</keyword>
<dbReference type="Gene3D" id="3.10.10.10">
    <property type="entry name" value="HIV Type 1 Reverse Transcriptase, subunit A, domain 1"/>
    <property type="match status" value="1"/>
</dbReference>
<dbReference type="Gene3D" id="3.30.70.270">
    <property type="match status" value="2"/>
</dbReference>
<keyword evidence="1" id="KW-0645">Protease</keyword>
<keyword evidence="2" id="KW-0808">Transferase</keyword>
<dbReference type="PANTHER" id="PTHR33064:SF37">
    <property type="entry name" value="RIBONUCLEASE H"/>
    <property type="match status" value="1"/>
</dbReference>
<dbReference type="GO" id="GO:0003676">
    <property type="term" value="F:nucleic acid binding"/>
    <property type="evidence" value="ECO:0007669"/>
    <property type="project" value="InterPro"/>
</dbReference>
<evidence type="ECO:0000313" key="11">
    <source>
        <dbReference type="Proteomes" id="UP000823388"/>
    </source>
</evidence>
<keyword evidence="3" id="KW-0548">Nucleotidyltransferase</keyword>
<dbReference type="Proteomes" id="UP000823388">
    <property type="component" value="Chromosome 8N"/>
</dbReference>
<dbReference type="GO" id="GO:0006508">
    <property type="term" value="P:proteolysis"/>
    <property type="evidence" value="ECO:0007669"/>
    <property type="project" value="UniProtKB-KW"/>
</dbReference>
<evidence type="ECO:0000256" key="6">
    <source>
        <dbReference type="ARBA" id="ARBA00022759"/>
    </source>
</evidence>
<dbReference type="GO" id="GO:0004519">
    <property type="term" value="F:endonuclease activity"/>
    <property type="evidence" value="ECO:0007669"/>
    <property type="project" value="UniProtKB-KW"/>
</dbReference>
<dbReference type="AlphaFoldDB" id="A0A8T0PHS0"/>
<evidence type="ECO:0000313" key="10">
    <source>
        <dbReference type="EMBL" id="KAG2557934.1"/>
    </source>
</evidence>
<dbReference type="InterPro" id="IPR000477">
    <property type="entry name" value="RT_dom"/>
</dbReference>
<dbReference type="CDD" id="cd01647">
    <property type="entry name" value="RT_LTR"/>
    <property type="match status" value="1"/>
</dbReference>
<keyword evidence="11" id="KW-1185">Reference proteome</keyword>
<sequence length="538" mass="63209">MNLTYKIILYFLLTPRLYSQQGHYHQLLGVLGENIEEFHMANSCIECISLQSFAPNRYKDLKSKRDIDKIVQRLEDIQIIGEIPMKYWDKNGVVCKINIINPNNIIKTSPIEATPKDIEDFKMHIEELLKLGAIRESRSPHRSVAFIVRNHAEIARGKSRMVINYKRLNDNTIDYGYNIPNKQEWINRIQGSKYFSKFDLKAGFWQVKMVEESIEWIAFTCHQGHFEWLVMPLGLKNALALFQRKMQNNFNENQEFIMVYIDDLLIFSKSYKEHIAHLETFFRKVEQHGLILSKKKMEICKEKIIFLGHEIGEGKFYLQDHIAKNILQFPDVMKDKKTLQQFLGIVNYARIYIENLAKLAGPLYAKLRKNGHKHFNSEDIRLVRIIKEKVKELKPLELPLDDYYFIIEIDASEIGWGAILKQKPNKYSPKTEEKICKYASGKYKLKTIYNTDREILAIINAINAFILYLGFKEFTVRTDCEAICKYYNKVNSKKSSTRRWVLFEDIITGNGYKVIFEHIKGKDNTLPDIFSRSTILQE</sequence>
<dbReference type="GO" id="GO:0003964">
    <property type="term" value="F:RNA-directed DNA polymerase activity"/>
    <property type="evidence" value="ECO:0007669"/>
    <property type="project" value="UniProtKB-KW"/>
</dbReference>
<dbReference type="InterPro" id="IPR036397">
    <property type="entry name" value="RNaseH_sf"/>
</dbReference>
<reference evidence="10" key="1">
    <citation type="submission" date="2020-05" db="EMBL/GenBank/DDBJ databases">
        <title>WGS assembly of Panicum virgatum.</title>
        <authorList>
            <person name="Lovell J.T."/>
            <person name="Jenkins J."/>
            <person name="Shu S."/>
            <person name="Juenger T.E."/>
            <person name="Schmutz J."/>
        </authorList>
    </citation>
    <scope>NUCLEOTIDE SEQUENCE</scope>
    <source>
        <strain evidence="10">AP13</strain>
    </source>
</reference>
<dbReference type="Pfam" id="PF00078">
    <property type="entry name" value="RVT_1"/>
    <property type="match status" value="1"/>
</dbReference>
<dbReference type="InterPro" id="IPR041373">
    <property type="entry name" value="RT_RNaseH"/>
</dbReference>
<dbReference type="Pfam" id="PF17917">
    <property type="entry name" value="RT_RNaseH"/>
    <property type="match status" value="1"/>
</dbReference>
<keyword evidence="5" id="KW-0064">Aspartyl protease</keyword>
<feature type="domain" description="Reverse transcriptase" evidence="9">
    <location>
        <begin position="128"/>
        <end position="311"/>
    </location>
</feature>
<evidence type="ECO:0000256" key="8">
    <source>
        <dbReference type="ARBA" id="ARBA00022918"/>
    </source>
</evidence>
<gene>
    <name evidence="10" type="ORF">PVAP13_8NG234201</name>
</gene>
<dbReference type="PROSITE" id="PS50878">
    <property type="entry name" value="RT_POL"/>
    <property type="match status" value="1"/>
</dbReference>
<name>A0A8T0PHS0_PANVG</name>
<evidence type="ECO:0000259" key="9">
    <source>
        <dbReference type="PROSITE" id="PS50878"/>
    </source>
</evidence>
<dbReference type="InterPro" id="IPR043128">
    <property type="entry name" value="Rev_trsase/Diguanyl_cyclase"/>
</dbReference>
<keyword evidence="4" id="KW-0540">Nuclease</keyword>
<evidence type="ECO:0000256" key="4">
    <source>
        <dbReference type="ARBA" id="ARBA00022722"/>
    </source>
</evidence>
<evidence type="ECO:0000256" key="3">
    <source>
        <dbReference type="ARBA" id="ARBA00022695"/>
    </source>
</evidence>